<reference evidence="12" key="1">
    <citation type="submission" date="2022-06" db="EMBL/GenBank/DDBJ databases">
        <title>Complete genome sequence and characterization of Cupriavidus gilardii QJ1 isolated from contaminating cells.</title>
        <authorList>
            <person name="Qi J."/>
        </authorList>
    </citation>
    <scope>NUCLEOTIDE SEQUENCE</scope>
    <source>
        <strain evidence="12">QJ1</strain>
    </source>
</reference>
<keyword evidence="6 12" id="KW-0418">Kinase</keyword>
<dbReference type="Proteomes" id="UP001056648">
    <property type="component" value="Chromosome 2"/>
</dbReference>
<dbReference type="CDD" id="cd00075">
    <property type="entry name" value="HATPase"/>
    <property type="match status" value="1"/>
</dbReference>
<evidence type="ECO:0000256" key="8">
    <source>
        <dbReference type="ARBA" id="ARBA00023012"/>
    </source>
</evidence>
<dbReference type="Gene3D" id="3.40.50.2300">
    <property type="match status" value="1"/>
</dbReference>
<dbReference type="CDD" id="cd00082">
    <property type="entry name" value="HisKA"/>
    <property type="match status" value="1"/>
</dbReference>
<dbReference type="InterPro" id="IPR050351">
    <property type="entry name" value="BphY/WalK/GraS-like"/>
</dbReference>
<dbReference type="SUPFAM" id="SSF55874">
    <property type="entry name" value="ATPase domain of HSP90 chaperone/DNA topoisomerase II/histidine kinase"/>
    <property type="match status" value="1"/>
</dbReference>
<feature type="domain" description="Histidine kinase" evidence="10">
    <location>
        <begin position="163"/>
        <end position="383"/>
    </location>
</feature>
<gene>
    <name evidence="12" type="ORF">NDR89_12890</name>
</gene>
<keyword evidence="7" id="KW-0067">ATP-binding</keyword>
<dbReference type="InterPro" id="IPR005467">
    <property type="entry name" value="His_kinase_dom"/>
</dbReference>
<dbReference type="PROSITE" id="PS50110">
    <property type="entry name" value="RESPONSE_REGULATORY"/>
    <property type="match status" value="1"/>
</dbReference>
<name>A0ABY4VTP0_9BURK</name>
<evidence type="ECO:0000259" key="10">
    <source>
        <dbReference type="PROSITE" id="PS50109"/>
    </source>
</evidence>
<dbReference type="PROSITE" id="PS50109">
    <property type="entry name" value="HIS_KIN"/>
    <property type="match status" value="1"/>
</dbReference>
<evidence type="ECO:0000256" key="9">
    <source>
        <dbReference type="PROSITE-ProRule" id="PRU00169"/>
    </source>
</evidence>
<keyword evidence="4" id="KW-0808">Transferase</keyword>
<dbReference type="PANTHER" id="PTHR42878:SF7">
    <property type="entry name" value="SENSOR HISTIDINE KINASE GLRK"/>
    <property type="match status" value="1"/>
</dbReference>
<dbReference type="Gene3D" id="3.30.565.10">
    <property type="entry name" value="Histidine kinase-like ATPase, C-terminal domain"/>
    <property type="match status" value="1"/>
</dbReference>
<dbReference type="EMBL" id="CP098736">
    <property type="protein sequence ID" value="USE80649.1"/>
    <property type="molecule type" value="Genomic_DNA"/>
</dbReference>
<protein>
    <recommendedName>
        <fullName evidence="2">histidine kinase</fullName>
        <ecNumber evidence="2">2.7.13.3</ecNumber>
    </recommendedName>
</protein>
<evidence type="ECO:0000256" key="6">
    <source>
        <dbReference type="ARBA" id="ARBA00022777"/>
    </source>
</evidence>
<accession>A0ABY4VTP0</accession>
<dbReference type="Pfam" id="PF02518">
    <property type="entry name" value="HATPase_c"/>
    <property type="match status" value="1"/>
</dbReference>
<evidence type="ECO:0000256" key="5">
    <source>
        <dbReference type="ARBA" id="ARBA00022741"/>
    </source>
</evidence>
<dbReference type="PANTHER" id="PTHR42878">
    <property type="entry name" value="TWO-COMPONENT HISTIDINE KINASE"/>
    <property type="match status" value="1"/>
</dbReference>
<evidence type="ECO:0000256" key="3">
    <source>
        <dbReference type="ARBA" id="ARBA00022553"/>
    </source>
</evidence>
<comment type="catalytic activity">
    <reaction evidence="1">
        <text>ATP + protein L-histidine = ADP + protein N-phospho-L-histidine.</text>
        <dbReference type="EC" id="2.7.13.3"/>
    </reaction>
</comment>
<evidence type="ECO:0000256" key="1">
    <source>
        <dbReference type="ARBA" id="ARBA00000085"/>
    </source>
</evidence>
<keyword evidence="3 9" id="KW-0597">Phosphoprotein</keyword>
<dbReference type="InterPro" id="IPR003661">
    <property type="entry name" value="HisK_dim/P_dom"/>
</dbReference>
<evidence type="ECO:0000256" key="2">
    <source>
        <dbReference type="ARBA" id="ARBA00012438"/>
    </source>
</evidence>
<keyword evidence="8" id="KW-0902">Two-component regulatory system</keyword>
<feature type="domain" description="Response regulatory" evidence="11">
    <location>
        <begin position="25"/>
        <end position="141"/>
    </location>
</feature>
<dbReference type="InterPro" id="IPR036097">
    <property type="entry name" value="HisK_dim/P_sf"/>
</dbReference>
<dbReference type="PRINTS" id="PR00344">
    <property type="entry name" value="BCTRLSENSOR"/>
</dbReference>
<dbReference type="SUPFAM" id="SSF52172">
    <property type="entry name" value="CheY-like"/>
    <property type="match status" value="1"/>
</dbReference>
<dbReference type="InterPro" id="IPR036890">
    <property type="entry name" value="HATPase_C_sf"/>
</dbReference>
<evidence type="ECO:0000313" key="13">
    <source>
        <dbReference type="Proteomes" id="UP001056648"/>
    </source>
</evidence>
<dbReference type="EC" id="2.7.13.3" evidence="2"/>
<keyword evidence="13" id="KW-1185">Reference proteome</keyword>
<keyword evidence="5" id="KW-0547">Nucleotide-binding</keyword>
<dbReference type="Gene3D" id="1.10.287.130">
    <property type="match status" value="1"/>
</dbReference>
<proteinExistence type="predicted"/>
<dbReference type="InterPro" id="IPR004358">
    <property type="entry name" value="Sig_transdc_His_kin-like_C"/>
</dbReference>
<dbReference type="SMART" id="SM00448">
    <property type="entry name" value="REC"/>
    <property type="match status" value="1"/>
</dbReference>
<dbReference type="SMART" id="SM00387">
    <property type="entry name" value="HATPase_c"/>
    <property type="match status" value="1"/>
</dbReference>
<dbReference type="GO" id="GO:0016301">
    <property type="term" value="F:kinase activity"/>
    <property type="evidence" value="ECO:0007669"/>
    <property type="project" value="UniProtKB-KW"/>
</dbReference>
<feature type="modified residue" description="4-aspartylphosphate" evidence="9">
    <location>
        <position position="75"/>
    </location>
</feature>
<dbReference type="InterPro" id="IPR003594">
    <property type="entry name" value="HATPase_dom"/>
</dbReference>
<evidence type="ECO:0000256" key="4">
    <source>
        <dbReference type="ARBA" id="ARBA00022679"/>
    </source>
</evidence>
<dbReference type="InterPro" id="IPR011006">
    <property type="entry name" value="CheY-like_superfamily"/>
</dbReference>
<evidence type="ECO:0000259" key="11">
    <source>
        <dbReference type="PROSITE" id="PS50110"/>
    </source>
</evidence>
<dbReference type="SMART" id="SM00388">
    <property type="entry name" value="HisKA"/>
    <property type="match status" value="1"/>
</dbReference>
<dbReference type="SUPFAM" id="SSF47384">
    <property type="entry name" value="Homodimeric domain of signal transducing histidine kinase"/>
    <property type="match status" value="1"/>
</dbReference>
<dbReference type="InterPro" id="IPR001789">
    <property type="entry name" value="Sig_transdc_resp-reg_receiver"/>
</dbReference>
<evidence type="ECO:0000313" key="12">
    <source>
        <dbReference type="EMBL" id="USE80649.1"/>
    </source>
</evidence>
<organism evidence="12 13">
    <name type="scientific">Cupriavidus gilardii</name>
    <dbReference type="NCBI Taxonomy" id="82541"/>
    <lineage>
        <taxon>Bacteria</taxon>
        <taxon>Pseudomonadati</taxon>
        <taxon>Pseudomonadota</taxon>
        <taxon>Betaproteobacteria</taxon>
        <taxon>Burkholderiales</taxon>
        <taxon>Burkholderiaceae</taxon>
        <taxon>Cupriavidus</taxon>
    </lineage>
</organism>
<sequence length="393" mass="43284">MSAMTEQRTDQRPELRSDLRQPRLTVLYVDDEEMACKYFARAAGAEYEVLLAQGADQAIEMLRNDSGRTAVLVTDFRMPGRNGADLLRQVAAEYPQIVRILVTAYADKDMLLQTVNSGEVFRILEKPLGLQAVRDVLALARERYRERQSRHQRLTAIDETLAFLAHELNTPLAAIANFARGVESRSSAEYDPQRQAEIGQAAAVMHSNAQYCLAVISSFLESVRGNGERPLTSENDRDITAGSLIMALLDSYPFTGPQRNWIEVELHGDFIVHTLPNCVSLVLSSLLNNGLRALTDVPRPSLRFRVVAQPDPVICISDNGPGIPPDVMERLLVDPVTTHAAAGGNGLGMIFCNRVMQSFGGGIRIESTPGAGTTVTLEFPHTKTRMHSNRSGQ</sequence>
<dbReference type="Pfam" id="PF00512">
    <property type="entry name" value="HisKA"/>
    <property type="match status" value="1"/>
</dbReference>
<evidence type="ECO:0000256" key="7">
    <source>
        <dbReference type="ARBA" id="ARBA00022840"/>
    </source>
</evidence>
<dbReference type="Pfam" id="PF00072">
    <property type="entry name" value="Response_reg"/>
    <property type="match status" value="1"/>
</dbReference>